<dbReference type="EMBL" id="PEOG01000015">
    <property type="protein sequence ID" value="PIM53892.1"/>
    <property type="molecule type" value="Genomic_DNA"/>
</dbReference>
<keyword evidence="9" id="KW-0445">Lipid transport</keyword>
<protein>
    <submittedName>
        <fullName evidence="14">Lipid A export permease/ATP-binding protein MsbA</fullName>
    </submittedName>
</protein>
<dbReference type="PANTHER" id="PTHR43394:SF1">
    <property type="entry name" value="ATP-BINDING CASSETTE SUB-FAMILY B MEMBER 10, MITOCHONDRIAL"/>
    <property type="match status" value="1"/>
</dbReference>
<keyword evidence="2" id="KW-0813">Transport</keyword>
<dbReference type="SUPFAM" id="SSF52540">
    <property type="entry name" value="P-loop containing nucleoside triphosphate hydrolases"/>
    <property type="match status" value="1"/>
</dbReference>
<evidence type="ECO:0000256" key="7">
    <source>
        <dbReference type="ARBA" id="ARBA00022967"/>
    </source>
</evidence>
<keyword evidence="8 11" id="KW-1133">Transmembrane helix</keyword>
<dbReference type="InterPro" id="IPR011527">
    <property type="entry name" value="ABC1_TM_dom"/>
</dbReference>
<dbReference type="Proteomes" id="UP000231501">
    <property type="component" value="Unassembled WGS sequence"/>
</dbReference>
<reference evidence="14 15" key="1">
    <citation type="submission" date="2017-11" db="EMBL/GenBank/DDBJ databases">
        <title>Draft genome sequence of Mitsuaria sp. HWN-4.</title>
        <authorList>
            <person name="Gundlapally S.R."/>
        </authorList>
    </citation>
    <scope>NUCLEOTIDE SEQUENCE [LARGE SCALE GENOMIC DNA]</scope>
    <source>
        <strain evidence="14 15">HWN-4</strain>
    </source>
</reference>
<feature type="transmembrane region" description="Helical" evidence="11">
    <location>
        <begin position="132"/>
        <end position="151"/>
    </location>
</feature>
<organism evidence="14 15">
    <name type="scientific">Roseateles chitinivorans</name>
    <dbReference type="NCBI Taxonomy" id="2917965"/>
    <lineage>
        <taxon>Bacteria</taxon>
        <taxon>Pseudomonadati</taxon>
        <taxon>Pseudomonadota</taxon>
        <taxon>Betaproteobacteria</taxon>
        <taxon>Burkholderiales</taxon>
        <taxon>Sphaerotilaceae</taxon>
        <taxon>Roseateles</taxon>
    </lineage>
</organism>
<evidence type="ECO:0000256" key="1">
    <source>
        <dbReference type="ARBA" id="ARBA00004651"/>
    </source>
</evidence>
<evidence type="ECO:0000313" key="14">
    <source>
        <dbReference type="EMBL" id="PIM53892.1"/>
    </source>
</evidence>
<dbReference type="OrthoDB" id="8554730at2"/>
<dbReference type="RefSeq" id="WP_099860778.1">
    <property type="nucleotide sequence ID" value="NZ_PEOG01000015.1"/>
</dbReference>
<feature type="domain" description="ABC transmembrane type-1" evidence="13">
    <location>
        <begin position="32"/>
        <end position="380"/>
    </location>
</feature>
<dbReference type="Pfam" id="PF00664">
    <property type="entry name" value="ABC_membrane"/>
    <property type="match status" value="1"/>
</dbReference>
<dbReference type="PROSITE" id="PS50929">
    <property type="entry name" value="ABC_TM1F"/>
    <property type="match status" value="1"/>
</dbReference>
<evidence type="ECO:0000256" key="6">
    <source>
        <dbReference type="ARBA" id="ARBA00022840"/>
    </source>
</evidence>
<dbReference type="InterPro" id="IPR039421">
    <property type="entry name" value="Type_1_exporter"/>
</dbReference>
<dbReference type="GO" id="GO:0034040">
    <property type="term" value="F:ATPase-coupled lipid transmembrane transporter activity"/>
    <property type="evidence" value="ECO:0007669"/>
    <property type="project" value="InterPro"/>
</dbReference>
<comment type="caution">
    <text evidence="14">The sequence shown here is derived from an EMBL/GenBank/DDBJ whole genome shotgun (WGS) entry which is preliminary data.</text>
</comment>
<evidence type="ECO:0000256" key="10">
    <source>
        <dbReference type="ARBA" id="ARBA00023136"/>
    </source>
</evidence>
<evidence type="ECO:0000256" key="3">
    <source>
        <dbReference type="ARBA" id="ARBA00022475"/>
    </source>
</evidence>
<proteinExistence type="predicted"/>
<keyword evidence="4 11" id="KW-0812">Transmembrane</keyword>
<dbReference type="PROSITE" id="PS50893">
    <property type="entry name" value="ABC_TRANSPORTER_2"/>
    <property type="match status" value="1"/>
</dbReference>
<dbReference type="AlphaFoldDB" id="A0A2G9CC28"/>
<feature type="transmembrane region" description="Helical" evidence="11">
    <location>
        <begin position="324"/>
        <end position="342"/>
    </location>
</feature>
<dbReference type="Gene3D" id="3.40.50.300">
    <property type="entry name" value="P-loop containing nucleotide triphosphate hydrolases"/>
    <property type="match status" value="1"/>
</dbReference>
<dbReference type="GO" id="GO:0016887">
    <property type="term" value="F:ATP hydrolysis activity"/>
    <property type="evidence" value="ECO:0007669"/>
    <property type="project" value="InterPro"/>
</dbReference>
<dbReference type="InterPro" id="IPR003593">
    <property type="entry name" value="AAA+_ATPase"/>
</dbReference>
<evidence type="ECO:0000256" key="9">
    <source>
        <dbReference type="ARBA" id="ARBA00023055"/>
    </source>
</evidence>
<dbReference type="InterPro" id="IPR027417">
    <property type="entry name" value="P-loop_NTPase"/>
</dbReference>
<evidence type="ECO:0000259" key="13">
    <source>
        <dbReference type="PROSITE" id="PS50929"/>
    </source>
</evidence>
<evidence type="ECO:0000256" key="11">
    <source>
        <dbReference type="SAM" id="Phobius"/>
    </source>
</evidence>
<sequence>MTDQASAKDTEPLGPTASRLWRFMKPHRWGLLLSVIAFVLVASTEPLIPKLLGYALGEGFNAKPTNVAGFAVPGAAPATSAAAVTPAASAMSPAAATSIASAASATAVAPPASAASSPSRPSMAEVNLNYSFPIWMVPIVLIGLFAARGLFTFCGQYMLNWTISRTVMDIRTALLQVLLRADARVYTSLQPATAVTKVVNDPQHVVTLIAGALITILRDGLPALALMGYLFFINWKLTLLSLITVPGLAFVVRKVNRRVRRMGSWAYDAQLRLVSVIEDVTRAWRVVRSFDAADYERRRFAERAREVQRSTLKTAASNAMAQPLSQLMASVGISIIVSLALYQSRVNGTGVGEFASFVAALLFMSSRLRHLSDVMQPITNALVVARGCMGLLDTPPEPDTGTRELRDVRGDIALQQVTLRYPGANRDALAAMDLHIPAGRTTALVGSSGAGKTSVVNLLLGFERPDSGRILLDGVPIDELTKANLRRQFAVVSQDIVLFDLSIADNIAYAQERDDAKLEQVLRAAALWDFVQSLPEGLDTTVGANGSKLSGGQRQRLAIARALYKDAPVWIFDEATSALDTESERAVQQALEQWQGRKTLIVIAHRLSTIRRADCIQVLADGQVVESGDHDALMARDGVYAGMVKVQH</sequence>
<keyword evidence="5" id="KW-0547">Nucleotide-binding</keyword>
<dbReference type="PROSITE" id="PS00211">
    <property type="entry name" value="ABC_TRANSPORTER_1"/>
    <property type="match status" value="1"/>
</dbReference>
<dbReference type="GO" id="GO:0005886">
    <property type="term" value="C:plasma membrane"/>
    <property type="evidence" value="ECO:0007669"/>
    <property type="project" value="UniProtKB-SubCell"/>
</dbReference>
<feature type="transmembrane region" description="Helical" evidence="11">
    <location>
        <begin position="205"/>
        <end position="227"/>
    </location>
</feature>
<evidence type="ECO:0000256" key="2">
    <source>
        <dbReference type="ARBA" id="ARBA00022448"/>
    </source>
</evidence>
<evidence type="ECO:0000259" key="12">
    <source>
        <dbReference type="PROSITE" id="PS50893"/>
    </source>
</evidence>
<dbReference type="GO" id="GO:0005524">
    <property type="term" value="F:ATP binding"/>
    <property type="evidence" value="ECO:0007669"/>
    <property type="project" value="UniProtKB-KW"/>
</dbReference>
<feature type="transmembrane region" description="Helical" evidence="11">
    <location>
        <begin position="29"/>
        <end position="48"/>
    </location>
</feature>
<evidence type="ECO:0000256" key="5">
    <source>
        <dbReference type="ARBA" id="ARBA00022741"/>
    </source>
</evidence>
<dbReference type="InterPro" id="IPR017871">
    <property type="entry name" value="ABC_transporter-like_CS"/>
</dbReference>
<gene>
    <name evidence="14" type="primary">msbA</name>
    <name evidence="14" type="ORF">CS062_07110</name>
</gene>
<keyword evidence="7" id="KW-1278">Translocase</keyword>
<dbReference type="InterPro" id="IPR003439">
    <property type="entry name" value="ABC_transporter-like_ATP-bd"/>
</dbReference>
<dbReference type="InterPro" id="IPR036640">
    <property type="entry name" value="ABC1_TM_sf"/>
</dbReference>
<comment type="subcellular location">
    <subcellularLocation>
        <location evidence="1">Cell membrane</location>
        <topology evidence="1">Multi-pass membrane protein</topology>
    </subcellularLocation>
</comment>
<feature type="transmembrane region" description="Helical" evidence="11">
    <location>
        <begin position="233"/>
        <end position="252"/>
    </location>
</feature>
<keyword evidence="15" id="KW-1185">Reference proteome</keyword>
<evidence type="ECO:0000313" key="15">
    <source>
        <dbReference type="Proteomes" id="UP000231501"/>
    </source>
</evidence>
<dbReference type="SMART" id="SM00382">
    <property type="entry name" value="AAA"/>
    <property type="match status" value="1"/>
</dbReference>
<keyword evidence="6 14" id="KW-0067">ATP-binding</keyword>
<dbReference type="GO" id="GO:0015421">
    <property type="term" value="F:ABC-type oligopeptide transporter activity"/>
    <property type="evidence" value="ECO:0007669"/>
    <property type="project" value="TreeGrafter"/>
</dbReference>
<dbReference type="FunFam" id="3.40.50.300:FF:000221">
    <property type="entry name" value="Multidrug ABC transporter ATP-binding protein"/>
    <property type="match status" value="1"/>
</dbReference>
<feature type="domain" description="ABC transporter" evidence="12">
    <location>
        <begin position="412"/>
        <end position="646"/>
    </location>
</feature>
<dbReference type="NCBIfam" id="TIGR02203">
    <property type="entry name" value="MsbA_lipidA"/>
    <property type="match status" value="1"/>
</dbReference>
<dbReference type="PANTHER" id="PTHR43394">
    <property type="entry name" value="ATP-DEPENDENT PERMEASE MDL1, MITOCHONDRIAL"/>
    <property type="match status" value="1"/>
</dbReference>
<evidence type="ECO:0000256" key="4">
    <source>
        <dbReference type="ARBA" id="ARBA00022692"/>
    </source>
</evidence>
<evidence type="ECO:0000256" key="8">
    <source>
        <dbReference type="ARBA" id="ARBA00022989"/>
    </source>
</evidence>
<dbReference type="Pfam" id="PF00005">
    <property type="entry name" value="ABC_tran"/>
    <property type="match status" value="1"/>
</dbReference>
<keyword evidence="10 11" id="KW-0472">Membrane</keyword>
<dbReference type="SUPFAM" id="SSF90123">
    <property type="entry name" value="ABC transporter transmembrane region"/>
    <property type="match status" value="1"/>
</dbReference>
<name>A0A2G9CC28_9BURK</name>
<dbReference type="InterPro" id="IPR011917">
    <property type="entry name" value="ABC_transpr_lipidA"/>
</dbReference>
<keyword evidence="3" id="KW-1003">Cell membrane</keyword>
<dbReference type="Gene3D" id="1.20.1560.10">
    <property type="entry name" value="ABC transporter type 1, transmembrane domain"/>
    <property type="match status" value="1"/>
</dbReference>
<accession>A0A2G9CC28</accession>